<organism evidence="2 3">
    <name type="scientific">Treponema saccharophilum DSM 2985</name>
    <dbReference type="NCBI Taxonomy" id="907348"/>
    <lineage>
        <taxon>Bacteria</taxon>
        <taxon>Pseudomonadati</taxon>
        <taxon>Spirochaetota</taxon>
        <taxon>Spirochaetia</taxon>
        <taxon>Spirochaetales</taxon>
        <taxon>Treponemataceae</taxon>
        <taxon>Treponema</taxon>
    </lineage>
</organism>
<protein>
    <recommendedName>
        <fullName evidence="1">Gfo/Idh/MocA-like oxidoreductase N-terminal domain-containing protein</fullName>
    </recommendedName>
</protein>
<dbReference type="RefSeq" id="WP_002703253.1">
    <property type="nucleotide sequence ID" value="NZ_AGRW01000040.1"/>
</dbReference>
<dbReference type="SUPFAM" id="SSF51735">
    <property type="entry name" value="NAD(P)-binding Rossmann-fold domains"/>
    <property type="match status" value="1"/>
</dbReference>
<name>H7EJ85_9SPIR</name>
<evidence type="ECO:0000313" key="2">
    <source>
        <dbReference type="EMBL" id="EIC02399.1"/>
    </source>
</evidence>
<comment type="caution">
    <text evidence="2">The sequence shown here is derived from an EMBL/GenBank/DDBJ whole genome shotgun (WGS) entry which is preliminary data.</text>
</comment>
<reference evidence="2 3" key="1">
    <citation type="submission" date="2011-09" db="EMBL/GenBank/DDBJ databases">
        <title>The draft genome of Treponema saccharophilum DSM 2985.</title>
        <authorList>
            <consortium name="US DOE Joint Genome Institute (JGI-PGF)"/>
            <person name="Lucas S."/>
            <person name="Copeland A."/>
            <person name="Lapidus A."/>
            <person name="Glavina del Rio T."/>
            <person name="Dalin E."/>
            <person name="Tice H."/>
            <person name="Bruce D."/>
            <person name="Goodwin L."/>
            <person name="Pitluck S."/>
            <person name="Peters L."/>
            <person name="Kyrpides N."/>
            <person name="Mavromatis K."/>
            <person name="Ivanova N."/>
            <person name="Markowitz V."/>
            <person name="Cheng J.-F."/>
            <person name="Hugenholtz P."/>
            <person name="Woyke T."/>
            <person name="Wu D."/>
            <person name="Gronow S."/>
            <person name="Wellnitz S."/>
            <person name="Brambilla E."/>
            <person name="Klenk H.-P."/>
            <person name="Eisen J.A."/>
        </authorList>
    </citation>
    <scope>NUCLEOTIDE SEQUENCE [LARGE SCALE GENOMIC DNA]</scope>
    <source>
        <strain evidence="2 3">DSM 2985</strain>
    </source>
</reference>
<dbReference type="InterPro" id="IPR000683">
    <property type="entry name" value="Gfo/Idh/MocA-like_OxRdtase_N"/>
</dbReference>
<evidence type="ECO:0000259" key="1">
    <source>
        <dbReference type="Pfam" id="PF01408"/>
    </source>
</evidence>
<dbReference type="PATRIC" id="fig|907348.3.peg.905"/>
<dbReference type="InterPro" id="IPR051450">
    <property type="entry name" value="Gfo/Idh/MocA_Oxidoreductases"/>
</dbReference>
<dbReference type="eggNOG" id="COG0673">
    <property type="taxonomic scope" value="Bacteria"/>
</dbReference>
<proteinExistence type="predicted"/>
<feature type="domain" description="Gfo/Idh/MocA-like oxidoreductase N-terminal" evidence="1">
    <location>
        <begin position="18"/>
        <end position="126"/>
    </location>
</feature>
<evidence type="ECO:0000313" key="3">
    <source>
        <dbReference type="Proteomes" id="UP000003571"/>
    </source>
</evidence>
<dbReference type="Proteomes" id="UP000003571">
    <property type="component" value="Unassembled WGS sequence"/>
</dbReference>
<dbReference type="STRING" id="907348.TresaDRAFT_1846"/>
<keyword evidence="3" id="KW-1185">Reference proteome</keyword>
<dbReference type="OrthoDB" id="9772350at2"/>
<dbReference type="Pfam" id="PF01408">
    <property type="entry name" value="GFO_IDH_MocA"/>
    <property type="match status" value="1"/>
</dbReference>
<dbReference type="InterPro" id="IPR036291">
    <property type="entry name" value="NAD(P)-bd_dom_sf"/>
</dbReference>
<dbReference type="GO" id="GO:0000166">
    <property type="term" value="F:nucleotide binding"/>
    <property type="evidence" value="ECO:0007669"/>
    <property type="project" value="InterPro"/>
</dbReference>
<dbReference type="PANTHER" id="PTHR43377">
    <property type="entry name" value="BILIVERDIN REDUCTASE A"/>
    <property type="match status" value="1"/>
</dbReference>
<gene>
    <name evidence="2" type="ORF">TresaDRAFT_1846</name>
</gene>
<dbReference type="Gene3D" id="3.30.360.10">
    <property type="entry name" value="Dihydrodipicolinate Reductase, domain 2"/>
    <property type="match status" value="1"/>
</dbReference>
<dbReference type="Gene3D" id="3.40.50.720">
    <property type="entry name" value="NAD(P)-binding Rossmann-like Domain"/>
    <property type="match status" value="1"/>
</dbReference>
<dbReference type="PANTHER" id="PTHR43377:SF2">
    <property type="entry name" value="BINDING ROSSMANN FOLD OXIDOREDUCTASE, PUTATIVE (AFU_ORTHOLOGUE AFUA_4G00560)-RELATED"/>
    <property type="match status" value="1"/>
</dbReference>
<sequence>MEKCIKKDGREEKPEKARFVIVGSGWRAAFYVRVAKAFPERFELLYMLCRTPEKAEKRAAELGIPTTTSADDCINAHPDFVVVAVTKPSMSQVSLEWLGRGFFVIAETPAALDFGTIGKLENLGEKGKRLIIAEQYRLYPEYDAILSAVRKGLIGEPTALNISIAHDYHAASLIRAFLKIPLGMKFSVRAKTYEFPTTETMTRYERFTDGRVAEKKRTVATFEFENGKAAFYDFDSEQYRSPIRKNALKIQGIRGEIIGRQAYFLDEQNEAREIEIGFKKSSLGQDETAISVLMQRAVAYMRGKGSHPYPLEEAVRDSYMAILMQRAACTGETVNGE</sequence>
<dbReference type="AlphaFoldDB" id="H7EJ85"/>
<accession>H7EJ85</accession>
<dbReference type="EMBL" id="AGRW01000040">
    <property type="protein sequence ID" value="EIC02399.1"/>
    <property type="molecule type" value="Genomic_DNA"/>
</dbReference>